<evidence type="ECO:0000313" key="9">
    <source>
        <dbReference type="Proteomes" id="UP001459277"/>
    </source>
</evidence>
<protein>
    <recommendedName>
        <fullName evidence="7">Pectinesterase inhibitor domain-containing protein</fullName>
    </recommendedName>
</protein>
<sequence length="293" mass="32951">MPLILVRDFKYAEIQLKYIFKQIICTNTHQCCTPPQELVRSSCENASYPNICIRTLSSYTGPAKTPKDLAQAAVKLSLSQAKRVSNYLAQVSEAEDLKISKRQRGALSDCVEQISESVEELRQTLSELKHLRVETFRWQMSNAETWVSAALTYEDTCLDGFQGVDGNKLKSDVKRKIRNVGKLKSTEALALENGILLASELMIPQVIIESDSLAVVQAVNSRSFHGNMGPIIQGALSLLSQFRSWKVLHLKRDYNKVVHELAQYARISATTQTWIGTEPPMFHSLFVLNRSKC</sequence>
<dbReference type="Proteomes" id="UP001459277">
    <property type="component" value="Unassembled WGS sequence"/>
</dbReference>
<dbReference type="PANTHER" id="PTHR31080:SF110">
    <property type="entry name" value="PECTINESTERASE INHIBITOR 3"/>
    <property type="match status" value="1"/>
</dbReference>
<keyword evidence="2" id="KW-0052">Apoplast</keyword>
<dbReference type="InterPro" id="IPR006501">
    <property type="entry name" value="Pectinesterase_inhib_dom"/>
</dbReference>
<dbReference type="FunFam" id="1.20.140.40:FF:000006">
    <property type="entry name" value="Pectinesterase inhibitor 3"/>
    <property type="match status" value="1"/>
</dbReference>
<dbReference type="InterPro" id="IPR044730">
    <property type="entry name" value="RNase_H-like_dom_plant"/>
</dbReference>
<evidence type="ECO:0000256" key="3">
    <source>
        <dbReference type="ARBA" id="ARBA00022525"/>
    </source>
</evidence>
<dbReference type="CDD" id="cd15798">
    <property type="entry name" value="PMEI-like_3"/>
    <property type="match status" value="1"/>
</dbReference>
<dbReference type="Gene3D" id="1.20.140.40">
    <property type="entry name" value="Invertase/pectin methylesterase inhibitor family protein"/>
    <property type="match status" value="1"/>
</dbReference>
<keyword evidence="3" id="KW-0964">Secreted</keyword>
<gene>
    <name evidence="8" type="ORF">SO802_030065</name>
</gene>
<keyword evidence="5" id="KW-1015">Disulfide bond</keyword>
<accession>A0AAW2BVG2</accession>
<dbReference type="SUPFAM" id="SSF101148">
    <property type="entry name" value="Plant invertase/pectin methylesterase inhibitor"/>
    <property type="match status" value="1"/>
</dbReference>
<dbReference type="SUPFAM" id="SSF53098">
    <property type="entry name" value="Ribonuclease H-like"/>
    <property type="match status" value="1"/>
</dbReference>
<dbReference type="GO" id="GO:0003676">
    <property type="term" value="F:nucleic acid binding"/>
    <property type="evidence" value="ECO:0007669"/>
    <property type="project" value="InterPro"/>
</dbReference>
<evidence type="ECO:0000256" key="2">
    <source>
        <dbReference type="ARBA" id="ARBA00022523"/>
    </source>
</evidence>
<dbReference type="PANTHER" id="PTHR31080">
    <property type="entry name" value="PECTINESTERASE INHIBITOR-LIKE"/>
    <property type="match status" value="1"/>
</dbReference>
<evidence type="ECO:0000259" key="7">
    <source>
        <dbReference type="SMART" id="SM00856"/>
    </source>
</evidence>
<evidence type="ECO:0000313" key="8">
    <source>
        <dbReference type="EMBL" id="KAK9989826.1"/>
    </source>
</evidence>
<dbReference type="InterPro" id="IPR035513">
    <property type="entry name" value="Invertase/methylesterase_inhib"/>
</dbReference>
<dbReference type="InterPro" id="IPR051955">
    <property type="entry name" value="PME_Inhibitor"/>
</dbReference>
<name>A0AAW2BVG2_9ROSI</name>
<dbReference type="GO" id="GO:0004523">
    <property type="term" value="F:RNA-DNA hybrid ribonuclease activity"/>
    <property type="evidence" value="ECO:0007669"/>
    <property type="project" value="InterPro"/>
</dbReference>
<feature type="domain" description="Pectinesterase inhibitor" evidence="7">
    <location>
        <begin position="34"/>
        <end position="191"/>
    </location>
</feature>
<dbReference type="AlphaFoldDB" id="A0AAW2BVG2"/>
<evidence type="ECO:0000256" key="5">
    <source>
        <dbReference type="ARBA" id="ARBA00023157"/>
    </source>
</evidence>
<comment type="subcellular location">
    <subcellularLocation>
        <location evidence="1">Secreted</location>
        <location evidence="1">Extracellular space</location>
        <location evidence="1">Apoplast</location>
    </subcellularLocation>
</comment>
<comment type="caution">
    <text evidence="8">The sequence shown here is derived from an EMBL/GenBank/DDBJ whole genome shotgun (WGS) entry which is preliminary data.</text>
</comment>
<dbReference type="CDD" id="cd06222">
    <property type="entry name" value="RNase_H_like"/>
    <property type="match status" value="1"/>
</dbReference>
<keyword evidence="9" id="KW-1185">Reference proteome</keyword>
<dbReference type="NCBIfam" id="TIGR01614">
    <property type="entry name" value="PME_inhib"/>
    <property type="match status" value="1"/>
</dbReference>
<keyword evidence="4" id="KW-0732">Signal</keyword>
<dbReference type="Pfam" id="PF04043">
    <property type="entry name" value="PMEI"/>
    <property type="match status" value="1"/>
</dbReference>
<reference evidence="8 9" key="1">
    <citation type="submission" date="2024-01" db="EMBL/GenBank/DDBJ databases">
        <title>A telomere-to-telomere, gap-free genome of sweet tea (Lithocarpus litseifolius).</title>
        <authorList>
            <person name="Zhou J."/>
        </authorList>
    </citation>
    <scope>NUCLEOTIDE SEQUENCE [LARGE SCALE GENOMIC DNA]</scope>
    <source>
        <strain evidence="8">Zhou-2022a</strain>
        <tissue evidence="8">Leaf</tissue>
    </source>
</reference>
<proteinExistence type="inferred from homology"/>
<evidence type="ECO:0000256" key="4">
    <source>
        <dbReference type="ARBA" id="ARBA00022729"/>
    </source>
</evidence>
<organism evidence="8 9">
    <name type="scientific">Lithocarpus litseifolius</name>
    <dbReference type="NCBI Taxonomy" id="425828"/>
    <lineage>
        <taxon>Eukaryota</taxon>
        <taxon>Viridiplantae</taxon>
        <taxon>Streptophyta</taxon>
        <taxon>Embryophyta</taxon>
        <taxon>Tracheophyta</taxon>
        <taxon>Spermatophyta</taxon>
        <taxon>Magnoliopsida</taxon>
        <taxon>eudicotyledons</taxon>
        <taxon>Gunneridae</taxon>
        <taxon>Pentapetalae</taxon>
        <taxon>rosids</taxon>
        <taxon>fabids</taxon>
        <taxon>Fagales</taxon>
        <taxon>Fagaceae</taxon>
        <taxon>Lithocarpus</taxon>
    </lineage>
</organism>
<evidence type="ECO:0000256" key="1">
    <source>
        <dbReference type="ARBA" id="ARBA00004271"/>
    </source>
</evidence>
<dbReference type="SMART" id="SM00856">
    <property type="entry name" value="PMEI"/>
    <property type="match status" value="1"/>
</dbReference>
<evidence type="ECO:0000256" key="6">
    <source>
        <dbReference type="ARBA" id="ARBA00038471"/>
    </source>
</evidence>
<dbReference type="EMBL" id="JAZDWU010000010">
    <property type="protein sequence ID" value="KAK9989826.1"/>
    <property type="molecule type" value="Genomic_DNA"/>
</dbReference>
<dbReference type="GO" id="GO:0048046">
    <property type="term" value="C:apoplast"/>
    <property type="evidence" value="ECO:0007669"/>
    <property type="project" value="UniProtKB-SubCell"/>
</dbReference>
<dbReference type="GO" id="GO:0004857">
    <property type="term" value="F:enzyme inhibitor activity"/>
    <property type="evidence" value="ECO:0007669"/>
    <property type="project" value="InterPro"/>
</dbReference>
<dbReference type="InterPro" id="IPR012337">
    <property type="entry name" value="RNaseH-like_sf"/>
</dbReference>
<comment type="similarity">
    <text evidence="6">Belongs to the PMEI family.</text>
</comment>